<keyword evidence="4" id="KW-0862">Zinc</keyword>
<dbReference type="GO" id="GO:0006508">
    <property type="term" value="P:proteolysis"/>
    <property type="evidence" value="ECO:0007669"/>
    <property type="project" value="UniProtKB-KW"/>
</dbReference>
<keyword evidence="8" id="KW-1185">Reference proteome</keyword>
<name>A0A1W2AQV6_9FIRM</name>
<evidence type="ECO:0000313" key="7">
    <source>
        <dbReference type="EMBL" id="SMC63053.1"/>
    </source>
</evidence>
<evidence type="ECO:0000256" key="3">
    <source>
        <dbReference type="ARBA" id="ARBA00022801"/>
    </source>
</evidence>
<dbReference type="GO" id="GO:0046872">
    <property type="term" value="F:metal ion binding"/>
    <property type="evidence" value="ECO:0007669"/>
    <property type="project" value="UniProtKB-KW"/>
</dbReference>
<evidence type="ECO:0000313" key="8">
    <source>
        <dbReference type="Proteomes" id="UP000192790"/>
    </source>
</evidence>
<evidence type="ECO:0000256" key="5">
    <source>
        <dbReference type="ARBA" id="ARBA00023049"/>
    </source>
</evidence>
<reference evidence="7 8" key="1">
    <citation type="submission" date="2017-04" db="EMBL/GenBank/DDBJ databases">
        <authorList>
            <person name="Afonso C.L."/>
            <person name="Miller P.J."/>
            <person name="Scott M.A."/>
            <person name="Spackman E."/>
            <person name="Goraichik I."/>
            <person name="Dimitrov K.M."/>
            <person name="Suarez D.L."/>
            <person name="Swayne D.E."/>
        </authorList>
    </citation>
    <scope>NUCLEOTIDE SEQUENCE [LARGE SCALE GENOMIC DNA]</scope>
    <source>
        <strain evidence="7 8">DSM 12816</strain>
    </source>
</reference>
<dbReference type="EMBL" id="FWXW01000004">
    <property type="protein sequence ID" value="SMC63053.1"/>
    <property type="molecule type" value="Genomic_DNA"/>
</dbReference>
<dbReference type="SUPFAM" id="SSF102712">
    <property type="entry name" value="JAB1/MPN domain"/>
    <property type="match status" value="1"/>
</dbReference>
<gene>
    <name evidence="7" type="ORF">SAMN02745168_1905</name>
</gene>
<dbReference type="Pfam" id="PF14464">
    <property type="entry name" value="Prok-JAB"/>
    <property type="match status" value="1"/>
</dbReference>
<keyword evidence="3" id="KW-0378">Hydrolase</keyword>
<keyword evidence="1" id="KW-0645">Protease</keyword>
<dbReference type="Proteomes" id="UP000192790">
    <property type="component" value="Unassembled WGS sequence"/>
</dbReference>
<evidence type="ECO:0000256" key="1">
    <source>
        <dbReference type="ARBA" id="ARBA00022670"/>
    </source>
</evidence>
<dbReference type="AlphaFoldDB" id="A0A1W2AQV6"/>
<accession>A0A1W2AQV6</accession>
<keyword evidence="2" id="KW-0479">Metal-binding</keyword>
<sequence>MPGLSKEAFSVMIFKYDDKLTVELSPDVVKLNRICMLVYDYQNESGGILVGVMKDGSHLTITNVTEPQLRDRKLPFRFLRSGSGHQEYMDQFWEQSGYQKMYFGEWHTHREDYPIPSTIDTCGWKKIAKKKQNSPWMLFIILGLKSYRLWTVDKGIIKELVQHAE</sequence>
<protein>
    <submittedName>
        <fullName evidence="7">Integrative and conjugative element protein, VC0181 family</fullName>
    </submittedName>
</protein>
<organism evidence="7 8">
    <name type="scientific">Papillibacter cinnamivorans DSM 12816</name>
    <dbReference type="NCBI Taxonomy" id="1122930"/>
    <lineage>
        <taxon>Bacteria</taxon>
        <taxon>Bacillati</taxon>
        <taxon>Bacillota</taxon>
        <taxon>Clostridia</taxon>
        <taxon>Eubacteriales</taxon>
        <taxon>Oscillospiraceae</taxon>
        <taxon>Papillibacter</taxon>
    </lineage>
</organism>
<feature type="domain" description="JAB" evidence="6">
    <location>
        <begin position="40"/>
        <end position="150"/>
    </location>
</feature>
<dbReference type="Gene3D" id="3.40.140.10">
    <property type="entry name" value="Cytidine Deaminase, domain 2"/>
    <property type="match status" value="1"/>
</dbReference>
<evidence type="ECO:0000256" key="4">
    <source>
        <dbReference type="ARBA" id="ARBA00022833"/>
    </source>
</evidence>
<keyword evidence="5" id="KW-0482">Metalloprotease</keyword>
<dbReference type="STRING" id="1122930.SAMN02745168_1905"/>
<proteinExistence type="predicted"/>
<evidence type="ECO:0000256" key="2">
    <source>
        <dbReference type="ARBA" id="ARBA00022723"/>
    </source>
</evidence>
<evidence type="ECO:0000259" key="6">
    <source>
        <dbReference type="Pfam" id="PF14464"/>
    </source>
</evidence>
<dbReference type="InterPro" id="IPR028090">
    <property type="entry name" value="JAB_dom_prok"/>
</dbReference>
<dbReference type="GO" id="GO:0008237">
    <property type="term" value="F:metallopeptidase activity"/>
    <property type="evidence" value="ECO:0007669"/>
    <property type="project" value="UniProtKB-KW"/>
</dbReference>